<sequence>MWWMGIVIIVQTYTANLAAFQTASRLITGINDIEDLGTQTKIKYGTNEFAAPYEFFMVSKITLYQDMMYFMEHNGGFVNNTMDGVKRVRQGNYAFIWDDVVLDFIAQSEPCNTVKTVGRRFGKIGFGLGLQKRSPYKHELSSHIMQLREIGYIDEIKKKWWVDRSECKAAKASVDTSEEVAAAGGQLGISHMLGVFYIIYGGLVTSVVVMVLEWIVASATSTSNIDSTIMQNQNPNSFKDALKLRLRLLYQDIRDDWLPTIPYCWRRRDKQKQSGREELVEINKEYQEFQYRSRISMASVLSDTTMHIASSSYDHYARKISCQSPGSTHLGLPNMPTVSTINGTN</sequence>
<dbReference type="GO" id="GO:0015276">
    <property type="term" value="F:ligand-gated monoatomic ion channel activity"/>
    <property type="evidence" value="ECO:0007669"/>
    <property type="project" value="InterPro"/>
</dbReference>
<gene>
    <name evidence="14" type="ORF">OFUS_LOCUS15164</name>
</gene>
<evidence type="ECO:0000256" key="11">
    <source>
        <dbReference type="SAM" id="Phobius"/>
    </source>
</evidence>
<keyword evidence="3 11" id="KW-0812">Transmembrane</keyword>
<evidence type="ECO:0000256" key="3">
    <source>
        <dbReference type="ARBA" id="ARBA00022692"/>
    </source>
</evidence>
<evidence type="ECO:0000256" key="6">
    <source>
        <dbReference type="ARBA" id="ARBA00023136"/>
    </source>
</evidence>
<dbReference type="GO" id="GO:0016020">
    <property type="term" value="C:membrane"/>
    <property type="evidence" value="ECO:0007669"/>
    <property type="project" value="UniProtKB-SubCell"/>
</dbReference>
<evidence type="ECO:0000256" key="1">
    <source>
        <dbReference type="ARBA" id="ARBA00004141"/>
    </source>
</evidence>
<evidence type="ECO:0000256" key="4">
    <source>
        <dbReference type="ARBA" id="ARBA00022989"/>
    </source>
</evidence>
<keyword evidence="9" id="KW-1071">Ligand-gated ion channel</keyword>
<name>A0A8S4PF31_OWEFU</name>
<comment type="subcellular location">
    <subcellularLocation>
        <location evidence="1">Membrane</location>
        <topology evidence="1">Multi-pass membrane protein</topology>
    </subcellularLocation>
</comment>
<dbReference type="Proteomes" id="UP000749559">
    <property type="component" value="Unassembled WGS sequence"/>
</dbReference>
<evidence type="ECO:0000256" key="2">
    <source>
        <dbReference type="ARBA" id="ARBA00022448"/>
    </source>
</evidence>
<comment type="caution">
    <text evidence="14">The sequence shown here is derived from an EMBL/GenBank/DDBJ whole genome shotgun (WGS) entry which is preliminary data.</text>
</comment>
<organism evidence="14 15">
    <name type="scientific">Owenia fusiformis</name>
    <name type="common">Polychaete worm</name>
    <dbReference type="NCBI Taxonomy" id="6347"/>
    <lineage>
        <taxon>Eukaryota</taxon>
        <taxon>Metazoa</taxon>
        <taxon>Spiralia</taxon>
        <taxon>Lophotrochozoa</taxon>
        <taxon>Annelida</taxon>
        <taxon>Polychaeta</taxon>
        <taxon>Sedentaria</taxon>
        <taxon>Canalipalpata</taxon>
        <taxon>Sabellida</taxon>
        <taxon>Oweniida</taxon>
        <taxon>Oweniidae</taxon>
        <taxon>Owenia</taxon>
    </lineage>
</organism>
<feature type="domain" description="Ionotropic glutamate receptor C-terminal" evidence="13">
    <location>
        <begin position="7"/>
        <end position="163"/>
    </location>
</feature>
<reference evidence="14" key="1">
    <citation type="submission" date="2022-03" db="EMBL/GenBank/DDBJ databases">
        <authorList>
            <person name="Martin C."/>
        </authorList>
    </citation>
    <scope>NUCLEOTIDE SEQUENCE</scope>
</reference>
<keyword evidence="4 11" id="KW-1133">Transmembrane helix</keyword>
<keyword evidence="8" id="KW-0325">Glycoprotein</keyword>
<accession>A0A8S4PF31</accession>
<evidence type="ECO:0000313" key="15">
    <source>
        <dbReference type="Proteomes" id="UP000749559"/>
    </source>
</evidence>
<keyword evidence="6 11" id="KW-0472">Membrane</keyword>
<dbReference type="AlphaFoldDB" id="A0A8S4PF31"/>
<feature type="transmembrane region" description="Helical" evidence="11">
    <location>
        <begin position="195"/>
        <end position="217"/>
    </location>
</feature>
<dbReference type="SMART" id="SM00079">
    <property type="entry name" value="PBPe"/>
    <property type="match status" value="1"/>
</dbReference>
<dbReference type="Pfam" id="PF00060">
    <property type="entry name" value="Lig_chan"/>
    <property type="match status" value="1"/>
</dbReference>
<keyword evidence="2" id="KW-0813">Transport</keyword>
<keyword evidence="5" id="KW-0406">Ion transport</keyword>
<evidence type="ECO:0000313" key="14">
    <source>
        <dbReference type="EMBL" id="CAH1789879.1"/>
    </source>
</evidence>
<dbReference type="SUPFAM" id="SSF53850">
    <property type="entry name" value="Periplasmic binding protein-like II"/>
    <property type="match status" value="1"/>
</dbReference>
<dbReference type="InterPro" id="IPR001320">
    <property type="entry name" value="Iontro_rcpt_C"/>
</dbReference>
<evidence type="ECO:0000256" key="8">
    <source>
        <dbReference type="ARBA" id="ARBA00023180"/>
    </source>
</evidence>
<evidence type="ECO:0000256" key="9">
    <source>
        <dbReference type="ARBA" id="ARBA00023286"/>
    </source>
</evidence>
<evidence type="ECO:0000256" key="5">
    <source>
        <dbReference type="ARBA" id="ARBA00023065"/>
    </source>
</evidence>
<proteinExistence type="predicted"/>
<keyword evidence="7" id="KW-0675">Receptor</keyword>
<feature type="chain" id="PRO_5035846190" description="Ionotropic glutamate receptor C-terminal domain-containing protein" evidence="12">
    <location>
        <begin position="19"/>
        <end position="345"/>
    </location>
</feature>
<dbReference type="Gene3D" id="3.40.190.10">
    <property type="entry name" value="Periplasmic binding protein-like II"/>
    <property type="match status" value="2"/>
</dbReference>
<dbReference type="InterPro" id="IPR015683">
    <property type="entry name" value="Ionotropic_Glu_rcpt"/>
</dbReference>
<evidence type="ECO:0000256" key="10">
    <source>
        <dbReference type="ARBA" id="ARBA00023303"/>
    </source>
</evidence>
<keyword evidence="15" id="KW-1185">Reference proteome</keyword>
<evidence type="ECO:0000256" key="7">
    <source>
        <dbReference type="ARBA" id="ARBA00023170"/>
    </source>
</evidence>
<feature type="signal peptide" evidence="12">
    <location>
        <begin position="1"/>
        <end position="18"/>
    </location>
</feature>
<keyword evidence="12" id="KW-0732">Signal</keyword>
<keyword evidence="10" id="KW-0407">Ion channel</keyword>
<dbReference type="EMBL" id="CAIIXF020000007">
    <property type="protein sequence ID" value="CAH1789879.1"/>
    <property type="molecule type" value="Genomic_DNA"/>
</dbReference>
<dbReference type="OrthoDB" id="5984008at2759"/>
<evidence type="ECO:0000259" key="13">
    <source>
        <dbReference type="SMART" id="SM00079"/>
    </source>
</evidence>
<dbReference type="PANTHER" id="PTHR18966">
    <property type="entry name" value="IONOTROPIC GLUTAMATE RECEPTOR"/>
    <property type="match status" value="1"/>
</dbReference>
<evidence type="ECO:0000256" key="12">
    <source>
        <dbReference type="SAM" id="SignalP"/>
    </source>
</evidence>
<protein>
    <recommendedName>
        <fullName evidence="13">Ionotropic glutamate receptor C-terminal domain-containing protein</fullName>
    </recommendedName>
</protein>